<protein>
    <submittedName>
        <fullName evidence="9">Paraquat-inducible protein B</fullName>
    </submittedName>
</protein>
<keyword evidence="5 7" id="KW-1133">Transmembrane helix</keyword>
<evidence type="ECO:0000259" key="8">
    <source>
        <dbReference type="Pfam" id="PF02470"/>
    </source>
</evidence>
<keyword evidence="2" id="KW-1003">Cell membrane</keyword>
<evidence type="ECO:0000256" key="5">
    <source>
        <dbReference type="ARBA" id="ARBA00022989"/>
    </source>
</evidence>
<evidence type="ECO:0000256" key="4">
    <source>
        <dbReference type="ARBA" id="ARBA00022692"/>
    </source>
</evidence>
<feature type="domain" description="Mce/MlaD" evidence="8">
    <location>
        <begin position="298"/>
        <end position="394"/>
    </location>
</feature>
<dbReference type="Proteomes" id="UP000243106">
    <property type="component" value="Unassembled WGS sequence"/>
</dbReference>
<sequence length="821" mass="86738">MSDNDNTVSPDPVPLEEGKKSVWSRISFIWLIPVIALAVALGAAYRNYAEQGPLIEITFDNAAGVKSGETLLRYRDIEVGLVEDVRFSPDLEKVIAEIRVDNEVADYIDAESRFWVVRPEVSARGVTGLDTVLSGVYIQGAWDSEPSGFTSRFEGLTSAPLLGADQQGVQFTLRSTDGLPAANTPIYYKGVQVGQVAAAEINADGTGVVSQAVIFEPHTELVTTATRFWDVSGFSFSLGTSGARLNFDSFASLISGGVTFETMGSGGMPLEDGTEFQLFGDEDAARDDFLVEGDGQSVTMSMVFDQNLSGLSTGAPVELGGLRVGEVSSITGLVDAERFGDNDVHLLTTVRINPGRIGLGEGAEEEELFTYLETRIAEGMRARLTNASLLTGGLKVVLVEVDDAEEATLLRDADPYPQIPTAPADVTDISNSAQGVLQRVSDLPIEEVMQSAIGFLNNATALVGSQALQEAPEELRGILEAVRGVAESEDVQGLPGQVSGVVGNLGEISNSLNNIIAELERQGIAETLTAAVEDVGTAADGLPGIVEQVDTLVASANEVPLTELTGDAQALLASIRAYVEDPATQAIPDELVAAMTEVQTILNDVSGLTGNETTQGLPDQVSGVISNLGEISNSLNNIVAELEREGIAAQLTQTIEDVRVAADGLPALVDQADSILNEAGEVPLETLANRTSELLASAEAILDQQSTRDLPEELNGTLEELRLTLSELRAGGVVENTNATLASARDAASAIEEATQLLPGIATQLRQVANQAGSTLGDYSRDSAFSRNTRGAIRQIESAAEAIERLARTIERNPNSLILGR</sequence>
<evidence type="ECO:0000256" key="2">
    <source>
        <dbReference type="ARBA" id="ARBA00022475"/>
    </source>
</evidence>
<evidence type="ECO:0000256" key="1">
    <source>
        <dbReference type="ARBA" id="ARBA00004533"/>
    </source>
</evidence>
<comment type="subcellular location">
    <subcellularLocation>
        <location evidence="1">Cell inner membrane</location>
    </subcellularLocation>
</comment>
<dbReference type="STRING" id="93684.SAMN05421853_11251"/>
<evidence type="ECO:0000256" key="6">
    <source>
        <dbReference type="ARBA" id="ARBA00023136"/>
    </source>
</evidence>
<dbReference type="InterPro" id="IPR051800">
    <property type="entry name" value="PqiA-PqiB_transport"/>
</dbReference>
<accession>A0A1I5ZTW6</accession>
<reference evidence="10" key="1">
    <citation type="submission" date="2016-10" db="EMBL/GenBank/DDBJ databases">
        <authorList>
            <person name="Varghese N."/>
            <person name="Submissions S."/>
        </authorList>
    </citation>
    <scope>NUCLEOTIDE SEQUENCE [LARGE SCALE GENOMIC DNA]</scope>
    <source>
        <strain evidence="10">JCM 10271</strain>
    </source>
</reference>
<feature type="domain" description="Mce/MlaD" evidence="8">
    <location>
        <begin position="52"/>
        <end position="138"/>
    </location>
</feature>
<dbReference type="GO" id="GO:0005886">
    <property type="term" value="C:plasma membrane"/>
    <property type="evidence" value="ECO:0007669"/>
    <property type="project" value="UniProtKB-SubCell"/>
</dbReference>
<gene>
    <name evidence="9" type="ORF">SAMN05421853_11251</name>
</gene>
<dbReference type="EMBL" id="FOXV01000012">
    <property type="protein sequence ID" value="SFQ59872.1"/>
    <property type="molecule type" value="Genomic_DNA"/>
</dbReference>
<evidence type="ECO:0000313" key="10">
    <source>
        <dbReference type="Proteomes" id="UP000243106"/>
    </source>
</evidence>
<dbReference type="PANTHER" id="PTHR30462:SF0">
    <property type="entry name" value="INTERMEMBRANE TRANSPORT PROTEIN YEBT"/>
    <property type="match status" value="1"/>
</dbReference>
<dbReference type="Pfam" id="PF02470">
    <property type="entry name" value="MlaD"/>
    <property type="match status" value="2"/>
</dbReference>
<keyword evidence="3" id="KW-0997">Cell inner membrane</keyword>
<evidence type="ECO:0000313" key="9">
    <source>
        <dbReference type="EMBL" id="SFQ59872.1"/>
    </source>
</evidence>
<dbReference type="InterPro" id="IPR003399">
    <property type="entry name" value="Mce/MlaD"/>
</dbReference>
<evidence type="ECO:0000256" key="3">
    <source>
        <dbReference type="ARBA" id="ARBA00022519"/>
    </source>
</evidence>
<evidence type="ECO:0000256" key="7">
    <source>
        <dbReference type="SAM" id="Phobius"/>
    </source>
</evidence>
<keyword evidence="10" id="KW-1185">Reference proteome</keyword>
<keyword evidence="6 7" id="KW-0472">Membrane</keyword>
<dbReference type="RefSeq" id="WP_093014167.1">
    <property type="nucleotide sequence ID" value="NZ_FOXV01000012.1"/>
</dbReference>
<dbReference type="PANTHER" id="PTHR30462">
    <property type="entry name" value="INTERMEMBRANE TRANSPORT PROTEIN PQIB-RELATED"/>
    <property type="match status" value="1"/>
</dbReference>
<proteinExistence type="predicted"/>
<organism evidence="9 10">
    <name type="scientific">Roseivivax halotolerans</name>
    <dbReference type="NCBI Taxonomy" id="93684"/>
    <lineage>
        <taxon>Bacteria</taxon>
        <taxon>Pseudomonadati</taxon>
        <taxon>Pseudomonadota</taxon>
        <taxon>Alphaproteobacteria</taxon>
        <taxon>Rhodobacterales</taxon>
        <taxon>Roseobacteraceae</taxon>
        <taxon>Roseivivax</taxon>
    </lineage>
</organism>
<keyword evidence="4 7" id="KW-0812">Transmembrane</keyword>
<dbReference type="AlphaFoldDB" id="A0A1I5ZTW6"/>
<feature type="transmembrane region" description="Helical" evidence="7">
    <location>
        <begin position="28"/>
        <end position="45"/>
    </location>
</feature>
<name>A0A1I5ZTW6_9RHOB</name>